<dbReference type="RefSeq" id="WP_000857355.1">
    <property type="nucleotide sequence ID" value="NZ_BDOV01000046.1"/>
</dbReference>
<evidence type="ECO:0000313" key="4">
    <source>
        <dbReference type="EMBL" id="CRZ21489.1"/>
    </source>
</evidence>
<feature type="compositionally biased region" description="Polar residues" evidence="1">
    <location>
        <begin position="218"/>
        <end position="235"/>
    </location>
</feature>
<dbReference type="SMR" id="A0A0H5RYY8"/>
<keyword evidence="2" id="KW-0732">Signal</keyword>
<feature type="region of interest" description="Disordered" evidence="1">
    <location>
        <begin position="218"/>
        <end position="242"/>
    </location>
</feature>
<name>A0A0H5RYY8_ECOLX</name>
<reference evidence="3" key="3">
    <citation type="submission" date="2020-09" db="EMBL/GenBank/DDBJ databases">
        <authorList>
            <person name="Page A."/>
            <person name="Bastkowski S."/>
        </authorList>
    </citation>
    <scope>NUCLEOTIDE SEQUENCE [LARGE SCALE GENOMIC DNA]</scope>
    <source>
        <strain evidence="3">L6_E562_ETEC</strain>
        <plasmid evidence="3">3</plasmid>
    </source>
</reference>
<evidence type="ECO:0000313" key="5">
    <source>
        <dbReference type="EMBL" id="CRZ21520.1"/>
    </source>
</evidence>
<dbReference type="AlphaFoldDB" id="A0A0H5RYY8"/>
<accession>A0A0H5RYY8</accession>
<geneLocation type="plasmid" evidence="3">
    <name>3</name>
</geneLocation>
<dbReference type="Pfam" id="PF21874">
    <property type="entry name" value="CofJ"/>
    <property type="match status" value="1"/>
</dbReference>
<sequence length="373" mass="42683">MKTRFKYGLLAAAIFYSLPGMASTTSSEGGAFTVKMAKSSTVDDIKGCPTLETPLKLTFTEDMIPIKAENSSIYSYYDGWLGVGVGNNRDTPYPWQDLLGNTRYTAKNHEIHIYVEFFKEPVNRFSDKGGIFTYTDPNGIMYSNGEYPWQQVPELGKNVYKAVITQWNKGETKNIYLPGRDFKNVEVFYFQDNVPYWDDRNNYKKMKERLSKLKSEYTQSEIQTKLPSQEESTTGDYAPKPGDTVRTAEALYLYQKLTRASVNESKINFEQIRGQFNNLRNTWWTQELILFGGQGKESLRNKIELNQNNYVMKDTGVFDKALKIESIDLKLMENKRVGSRFSGPNGLKGTYIASYDRTDFSMTPENIKACGLD</sequence>
<protein>
    <submittedName>
        <fullName evidence="4 5">LngJ</fullName>
    </submittedName>
</protein>
<dbReference type="EMBL" id="LR883002">
    <property type="protein sequence ID" value="CAD6024902.1"/>
    <property type="molecule type" value="Genomic_DNA"/>
</dbReference>
<gene>
    <name evidence="4" type="primary">lngJ</name>
    <name evidence="3" type="ORF">ETECE562_04973</name>
</gene>
<feature type="signal peptide" evidence="2">
    <location>
        <begin position="1"/>
        <end position="22"/>
    </location>
</feature>
<evidence type="ECO:0000256" key="1">
    <source>
        <dbReference type="SAM" id="MobiDB-lite"/>
    </source>
</evidence>
<dbReference type="EMBL" id="LN870270">
    <property type="protein sequence ID" value="CRZ21489.1"/>
    <property type="molecule type" value="Genomic_DNA"/>
</dbReference>
<dbReference type="InterPro" id="IPR054068">
    <property type="entry name" value="CofJ"/>
</dbReference>
<reference evidence="4" key="1">
    <citation type="submission" date="2015-06" db="EMBL/GenBank/DDBJ databases">
        <authorList>
            <consortium name="Pathogen Informatics"/>
        </authorList>
    </citation>
    <scope>NUCLEOTIDE SEQUENCE</scope>
    <source>
        <strain evidence="4">ETEC ESEI_164</strain>
        <strain evidence="5">ETEC ESEI_235</strain>
    </source>
</reference>
<organism evidence="4">
    <name type="scientific">Escherichia coli</name>
    <dbReference type="NCBI Taxonomy" id="562"/>
    <lineage>
        <taxon>Bacteria</taxon>
        <taxon>Pseudomonadati</taxon>
        <taxon>Pseudomonadota</taxon>
        <taxon>Gammaproteobacteria</taxon>
        <taxon>Enterobacterales</taxon>
        <taxon>Enterobacteriaceae</taxon>
        <taxon>Escherichia</taxon>
    </lineage>
</organism>
<feature type="chain" id="PRO_5010619290" evidence="2">
    <location>
        <begin position="23"/>
        <end position="373"/>
    </location>
</feature>
<keyword evidence="3" id="KW-0614">Plasmid</keyword>
<evidence type="ECO:0000313" key="3">
    <source>
        <dbReference type="EMBL" id="CAD6024902.1"/>
    </source>
</evidence>
<proteinExistence type="predicted"/>
<reference evidence="4" key="2">
    <citation type="submission" date="2015-07" db="EMBL/GenBank/DDBJ databases">
        <title>Colonization factor diversity and phylogenetic characteristics and distribution of Enterotoxigenic E. coli strains isolated from patients in Kenya.</title>
        <authorList>
            <person name="Njoroge S.M."/>
            <person name="Boinett C.J."/>
            <person name="Made L.F."/>
            <person name="Ouko T.T."/>
            <person name="Fevre E.M."/>
            <person name="Thomson N.R."/>
            <person name="Kariuki S."/>
        </authorList>
    </citation>
    <scope>NUCLEOTIDE SEQUENCE</scope>
    <source>
        <strain evidence="4">ETEC ESEI_164</strain>
        <strain evidence="5">ETEC ESEI_235</strain>
    </source>
</reference>
<evidence type="ECO:0000256" key="2">
    <source>
        <dbReference type="SAM" id="SignalP"/>
    </source>
</evidence>
<dbReference type="PATRIC" id="fig|562.12907.peg.5090"/>
<dbReference type="EMBL" id="LN870272">
    <property type="protein sequence ID" value="CRZ21520.1"/>
    <property type="molecule type" value="Genomic_DNA"/>
</dbReference>